<feature type="compositionally biased region" description="Basic and acidic residues" evidence="7">
    <location>
        <begin position="9"/>
        <end position="25"/>
    </location>
</feature>
<dbReference type="Proteomes" id="UP000593564">
    <property type="component" value="Unassembled WGS sequence"/>
</dbReference>
<keyword evidence="3" id="KW-0732">Signal</keyword>
<reference evidence="9" key="1">
    <citation type="journal article" date="2020" name="Nat. Commun.">
        <title>Genome assembly of wild tea tree DASZ reveals pedigree and selection history of tea varieties.</title>
        <authorList>
            <person name="Zhang W."/>
            <person name="Zhang Y."/>
            <person name="Qiu H."/>
            <person name="Guo Y."/>
            <person name="Wan H."/>
            <person name="Zhang X."/>
            <person name="Scossa F."/>
            <person name="Alseekh S."/>
            <person name="Zhang Q."/>
            <person name="Wang P."/>
            <person name="Xu L."/>
            <person name="Schmidt M.H."/>
            <person name="Jia X."/>
            <person name="Li D."/>
            <person name="Zhu A."/>
            <person name="Guo F."/>
            <person name="Chen W."/>
            <person name="Ni D."/>
            <person name="Usadel B."/>
            <person name="Fernie A.R."/>
            <person name="Wen W."/>
        </authorList>
    </citation>
    <scope>NUCLEOTIDE SEQUENCE [LARGE SCALE GENOMIC DNA]</scope>
    <source>
        <strain evidence="9">cv. G240</strain>
    </source>
</reference>
<comment type="subcellular location">
    <subcellularLocation>
        <location evidence="1">Membrane</location>
    </subcellularLocation>
</comment>
<dbReference type="PRINTS" id="PR00019">
    <property type="entry name" value="LEURICHRPT"/>
</dbReference>
<accession>A0A7J7GKM8</accession>
<keyword evidence="2" id="KW-0433">Leucine-rich repeat</keyword>
<dbReference type="InterPro" id="IPR001611">
    <property type="entry name" value="Leu-rich_rpt"/>
</dbReference>
<organism evidence="8 9">
    <name type="scientific">Camellia sinensis</name>
    <name type="common">Tea plant</name>
    <name type="synonym">Thea sinensis</name>
    <dbReference type="NCBI Taxonomy" id="4442"/>
    <lineage>
        <taxon>Eukaryota</taxon>
        <taxon>Viridiplantae</taxon>
        <taxon>Streptophyta</taxon>
        <taxon>Embryophyta</taxon>
        <taxon>Tracheophyta</taxon>
        <taxon>Spermatophyta</taxon>
        <taxon>Magnoliopsida</taxon>
        <taxon>eudicotyledons</taxon>
        <taxon>Gunneridae</taxon>
        <taxon>Pentapetalae</taxon>
        <taxon>asterids</taxon>
        <taxon>Ericales</taxon>
        <taxon>Theaceae</taxon>
        <taxon>Camellia</taxon>
    </lineage>
</organism>
<keyword evidence="5" id="KW-0472">Membrane</keyword>
<dbReference type="PANTHER" id="PTHR48004:SF58">
    <property type="entry name" value="OS01G0162200 PROTEIN"/>
    <property type="match status" value="1"/>
</dbReference>
<dbReference type="Gene3D" id="3.80.10.10">
    <property type="entry name" value="Ribonuclease Inhibitor"/>
    <property type="match status" value="1"/>
</dbReference>
<evidence type="ECO:0000313" key="8">
    <source>
        <dbReference type="EMBL" id="KAF5941372.1"/>
    </source>
</evidence>
<keyword evidence="6" id="KW-0325">Glycoprotein</keyword>
<dbReference type="AlphaFoldDB" id="A0A7J7GKM8"/>
<dbReference type="SUPFAM" id="SSF52058">
    <property type="entry name" value="L domain-like"/>
    <property type="match status" value="1"/>
</dbReference>
<evidence type="ECO:0000256" key="1">
    <source>
        <dbReference type="ARBA" id="ARBA00004370"/>
    </source>
</evidence>
<keyword evidence="4" id="KW-0677">Repeat</keyword>
<evidence type="ECO:0000256" key="2">
    <source>
        <dbReference type="ARBA" id="ARBA00022614"/>
    </source>
</evidence>
<keyword evidence="9" id="KW-1185">Reference proteome</keyword>
<dbReference type="InterPro" id="IPR052941">
    <property type="entry name" value="StomDev_PlantInt_Reg"/>
</dbReference>
<name>A0A7J7GKM8_CAMSI</name>
<dbReference type="InterPro" id="IPR032675">
    <property type="entry name" value="LRR_dom_sf"/>
</dbReference>
<sequence>MSTKPSLPMEDKSRDGPTDLMKMSDYDPEQNKYNQTHEAQEEKTRYLDKVIKKGLTREESEQVLLILLFRNFNFFLTFVLVRTISPPKFRKKIFQVSTLEALDLLYNRLLQGFLPQFPPNGSLHTLVLSNTNFSGTLPDSIGNPKMLSRIKLPGYNFKGLISNTMANLTQLVYLDLSSNLFTSTIPSFQMSKNITCIDLSYNSLTGHVTSAHFQGLSNLLNIDLAHNSFNGGIHLSFFSLPLLQKIQISNNQFDGPVIGFSNESLPSLDTLDLSRNKLQGSIPSSFFELRSLNVLSLFFNNFSGII</sequence>
<dbReference type="Pfam" id="PF00560">
    <property type="entry name" value="LRR_1"/>
    <property type="match status" value="2"/>
</dbReference>
<reference evidence="8 9" key="2">
    <citation type="submission" date="2020-07" db="EMBL/GenBank/DDBJ databases">
        <title>Genome assembly of wild tea tree DASZ reveals pedigree and selection history of tea varieties.</title>
        <authorList>
            <person name="Zhang W."/>
        </authorList>
    </citation>
    <scope>NUCLEOTIDE SEQUENCE [LARGE SCALE GENOMIC DNA]</scope>
    <source>
        <strain evidence="9">cv. G240</strain>
        <tissue evidence="8">Leaf</tissue>
    </source>
</reference>
<gene>
    <name evidence="8" type="ORF">HYC85_022539</name>
</gene>
<comment type="caution">
    <text evidence="8">The sequence shown here is derived from an EMBL/GenBank/DDBJ whole genome shotgun (WGS) entry which is preliminary data.</text>
</comment>
<dbReference type="Pfam" id="PF13855">
    <property type="entry name" value="LRR_8"/>
    <property type="match status" value="1"/>
</dbReference>
<evidence type="ECO:0000256" key="3">
    <source>
        <dbReference type="ARBA" id="ARBA00022729"/>
    </source>
</evidence>
<dbReference type="GO" id="GO:0016020">
    <property type="term" value="C:membrane"/>
    <property type="evidence" value="ECO:0007669"/>
    <property type="project" value="UniProtKB-SubCell"/>
</dbReference>
<evidence type="ECO:0000256" key="6">
    <source>
        <dbReference type="ARBA" id="ARBA00023180"/>
    </source>
</evidence>
<proteinExistence type="predicted"/>
<evidence type="ECO:0000256" key="7">
    <source>
        <dbReference type="SAM" id="MobiDB-lite"/>
    </source>
</evidence>
<evidence type="ECO:0000256" key="4">
    <source>
        <dbReference type="ARBA" id="ARBA00022737"/>
    </source>
</evidence>
<feature type="region of interest" description="Disordered" evidence="7">
    <location>
        <begin position="1"/>
        <end position="40"/>
    </location>
</feature>
<protein>
    <submittedName>
        <fullName evidence="8">Uncharacterized protein</fullName>
    </submittedName>
</protein>
<dbReference type="FunFam" id="3.80.10.10:FF:000041">
    <property type="entry name" value="LRR receptor-like serine/threonine-protein kinase ERECTA"/>
    <property type="match status" value="1"/>
</dbReference>
<evidence type="ECO:0000256" key="5">
    <source>
        <dbReference type="ARBA" id="ARBA00023136"/>
    </source>
</evidence>
<dbReference type="PANTHER" id="PTHR48004">
    <property type="entry name" value="OS01G0149700 PROTEIN"/>
    <property type="match status" value="1"/>
</dbReference>
<evidence type="ECO:0000313" key="9">
    <source>
        <dbReference type="Proteomes" id="UP000593564"/>
    </source>
</evidence>
<dbReference type="EMBL" id="JACBKZ010000010">
    <property type="protein sequence ID" value="KAF5941372.1"/>
    <property type="molecule type" value="Genomic_DNA"/>
</dbReference>